<dbReference type="EMBL" id="KY494864">
    <property type="protein sequence ID" value="ARD70422.1"/>
    <property type="molecule type" value="Genomic_DNA"/>
</dbReference>
<protein>
    <submittedName>
        <fullName evidence="1">Uncharacterized protein</fullName>
    </submittedName>
</protein>
<accession>A0A1V0M6C0</accession>
<sequence>MARIVCPETVSILNTARGYTMTAVRKLQPSPETHTVEGIAAMYAHELGGRAGREIQVRDYHLHFAEALLARDAYALNFLANGLNNVGKAVFTAVTGVQLPRTQSGTWATILEWAGVDPKQDDLKKAEHHLQVLHTSLCSRFSEVDRLTRFAESGYAQGFVQVIKDGRRYLMADASGKVGLNLSTRGLHGEHTRPYIEAYLAVQKIKVELGLQKEPVYVPADAPAGNHSPAPKPAPATQLTEQLGMGF</sequence>
<proteinExistence type="predicted"/>
<keyword evidence="1" id="KW-0614">Plasmid</keyword>
<name>A0A1V0M6C0_PSEAI</name>
<organism evidence="1">
    <name type="scientific">Pseudomonas aeruginosa</name>
    <dbReference type="NCBI Taxonomy" id="287"/>
    <lineage>
        <taxon>Bacteria</taxon>
        <taxon>Pseudomonadati</taxon>
        <taxon>Pseudomonadota</taxon>
        <taxon>Gammaproteobacteria</taxon>
        <taxon>Pseudomonadales</taxon>
        <taxon>Pseudomonadaceae</taxon>
        <taxon>Pseudomonas</taxon>
    </lineage>
</organism>
<dbReference type="AlphaFoldDB" id="A0A1V0M6C0"/>
<reference evidence="1" key="1">
    <citation type="submission" date="2017-01" db="EMBL/GenBank/DDBJ databases">
        <title>Complete nucleotide sequence of an IncP-2 blaVIM-2-harboring megaplasmid from Pseudomonas aeruginosa.</title>
        <authorList>
            <person name="Botelho J."/>
            <person name="Grosso F."/>
            <person name="Mabrouk A."/>
            <person name="Peixe L."/>
        </authorList>
    </citation>
    <scope>NUCLEOTIDE SEQUENCE</scope>
    <source>
        <strain evidence="1">FFUP_PS_37</strain>
        <plasmid evidence="1">pJB37</plasmid>
    </source>
</reference>
<evidence type="ECO:0000313" key="1">
    <source>
        <dbReference type="EMBL" id="ARD70422.1"/>
    </source>
</evidence>
<geneLocation type="plasmid" evidence="1">
    <name>pJB37</name>
</geneLocation>